<comment type="similarity">
    <text evidence="2">Belongs to the PIAS family.</text>
</comment>
<feature type="domain" description="PINIT" evidence="11">
    <location>
        <begin position="149"/>
        <end position="306"/>
    </location>
</feature>
<organism evidence="12 13">
    <name type="scientific">Rhizoctonia solani</name>
    <dbReference type="NCBI Taxonomy" id="456999"/>
    <lineage>
        <taxon>Eukaryota</taxon>
        <taxon>Fungi</taxon>
        <taxon>Dikarya</taxon>
        <taxon>Basidiomycota</taxon>
        <taxon>Agaricomycotina</taxon>
        <taxon>Agaricomycetes</taxon>
        <taxon>Cantharellales</taxon>
        <taxon>Ceratobasidiaceae</taxon>
        <taxon>Rhizoctonia</taxon>
    </lineage>
</organism>
<evidence type="ECO:0000256" key="1">
    <source>
        <dbReference type="ARBA" id="ARBA00004718"/>
    </source>
</evidence>
<feature type="compositionally biased region" description="Polar residues" evidence="9">
    <location>
        <begin position="607"/>
        <end position="629"/>
    </location>
</feature>
<dbReference type="InterPro" id="IPR023321">
    <property type="entry name" value="PINIT"/>
</dbReference>
<feature type="region of interest" description="Disordered" evidence="9">
    <location>
        <begin position="85"/>
        <end position="154"/>
    </location>
</feature>
<evidence type="ECO:0000313" key="12">
    <source>
        <dbReference type="EMBL" id="CAE6429227.1"/>
    </source>
</evidence>
<dbReference type="Gene3D" id="3.30.40.10">
    <property type="entry name" value="Zinc/RING finger domain, C3HC4 (zinc finger)"/>
    <property type="match status" value="1"/>
</dbReference>
<feature type="compositionally biased region" description="Basic and acidic residues" evidence="9">
    <location>
        <begin position="451"/>
        <end position="467"/>
    </location>
</feature>
<keyword evidence="4" id="KW-0479">Metal-binding</keyword>
<keyword evidence="7" id="KW-0862">Zinc</keyword>
<evidence type="ECO:0000313" key="13">
    <source>
        <dbReference type="Proteomes" id="UP000663846"/>
    </source>
</evidence>
<dbReference type="PANTHER" id="PTHR10782">
    <property type="entry name" value="ZINC FINGER MIZ DOMAIN-CONTAINING PROTEIN"/>
    <property type="match status" value="1"/>
</dbReference>
<dbReference type="GO" id="GO:0016925">
    <property type="term" value="P:protein sumoylation"/>
    <property type="evidence" value="ECO:0007669"/>
    <property type="project" value="UniProtKB-UniPathway"/>
</dbReference>
<gene>
    <name evidence="12" type="ORF">RDB_LOCUS103422</name>
</gene>
<dbReference type="Pfam" id="PF14324">
    <property type="entry name" value="PINIT"/>
    <property type="match status" value="1"/>
</dbReference>
<evidence type="ECO:0000256" key="9">
    <source>
        <dbReference type="SAM" id="MobiDB-lite"/>
    </source>
</evidence>
<evidence type="ECO:0000256" key="6">
    <source>
        <dbReference type="ARBA" id="ARBA00022786"/>
    </source>
</evidence>
<keyword evidence="3" id="KW-0808">Transferase</keyword>
<comment type="caution">
    <text evidence="12">The sequence shown here is derived from an EMBL/GenBank/DDBJ whole genome shotgun (WGS) entry which is preliminary data.</text>
</comment>
<dbReference type="InterPro" id="IPR038654">
    <property type="entry name" value="PINIT_sf"/>
</dbReference>
<dbReference type="PROSITE" id="PS51044">
    <property type="entry name" value="ZF_SP_RING"/>
    <property type="match status" value="1"/>
</dbReference>
<comment type="pathway">
    <text evidence="1">Protein modification; protein sumoylation.</text>
</comment>
<evidence type="ECO:0000256" key="5">
    <source>
        <dbReference type="ARBA" id="ARBA00022771"/>
    </source>
</evidence>
<evidence type="ECO:0000256" key="4">
    <source>
        <dbReference type="ARBA" id="ARBA00022723"/>
    </source>
</evidence>
<evidence type="ECO:0000256" key="3">
    <source>
        <dbReference type="ARBA" id="ARBA00022679"/>
    </source>
</evidence>
<dbReference type="PROSITE" id="PS51466">
    <property type="entry name" value="PINIT"/>
    <property type="match status" value="1"/>
</dbReference>
<feature type="region of interest" description="Disordered" evidence="9">
    <location>
        <begin position="528"/>
        <end position="659"/>
    </location>
</feature>
<dbReference type="GO" id="GO:0008270">
    <property type="term" value="F:zinc ion binding"/>
    <property type="evidence" value="ECO:0007669"/>
    <property type="project" value="UniProtKB-KW"/>
</dbReference>
<evidence type="ECO:0000259" key="10">
    <source>
        <dbReference type="PROSITE" id="PS51044"/>
    </source>
</evidence>
<evidence type="ECO:0000256" key="2">
    <source>
        <dbReference type="ARBA" id="ARBA00005383"/>
    </source>
</evidence>
<dbReference type="Pfam" id="PF02891">
    <property type="entry name" value="zf-MIZ"/>
    <property type="match status" value="1"/>
</dbReference>
<protein>
    <recommendedName>
        <fullName evidence="14">E3 SUMO-protein ligase pli1 [Schizosaccharomyces pombe 972h-]</fullName>
    </recommendedName>
</protein>
<evidence type="ECO:0008006" key="14">
    <source>
        <dbReference type="Google" id="ProtNLM"/>
    </source>
</evidence>
<feature type="compositionally biased region" description="Polar residues" evidence="9">
    <location>
        <begin position="123"/>
        <end position="133"/>
    </location>
</feature>
<evidence type="ECO:0000256" key="7">
    <source>
        <dbReference type="ARBA" id="ARBA00022833"/>
    </source>
</evidence>
<dbReference type="InterPro" id="IPR004181">
    <property type="entry name" value="Znf_MIZ"/>
</dbReference>
<accession>A0A8H3AH37</accession>
<evidence type="ECO:0000259" key="11">
    <source>
        <dbReference type="PROSITE" id="PS51466"/>
    </source>
</evidence>
<name>A0A8H3AH37_9AGAM</name>
<dbReference type="EMBL" id="CAJMWS010000326">
    <property type="protein sequence ID" value="CAE6429227.1"/>
    <property type="molecule type" value="Genomic_DNA"/>
</dbReference>
<dbReference type="UniPathway" id="UPA00886"/>
<dbReference type="GO" id="GO:0061665">
    <property type="term" value="F:SUMO ligase activity"/>
    <property type="evidence" value="ECO:0007669"/>
    <property type="project" value="TreeGrafter"/>
</dbReference>
<feature type="domain" description="SP-RING-type" evidence="10">
    <location>
        <begin position="336"/>
        <end position="421"/>
    </location>
</feature>
<keyword evidence="5 8" id="KW-0863">Zinc-finger</keyword>
<dbReference type="Gene3D" id="2.60.120.780">
    <property type="entry name" value="PINIT domain"/>
    <property type="match status" value="1"/>
</dbReference>
<feature type="region of interest" description="Disordered" evidence="9">
    <location>
        <begin position="689"/>
        <end position="723"/>
    </location>
</feature>
<feature type="region of interest" description="Disordered" evidence="9">
    <location>
        <begin position="448"/>
        <end position="469"/>
    </location>
</feature>
<dbReference type="PANTHER" id="PTHR10782:SF4">
    <property type="entry name" value="TONALLI, ISOFORM E"/>
    <property type="match status" value="1"/>
</dbReference>
<feature type="compositionally biased region" description="Polar residues" evidence="9">
    <location>
        <begin position="141"/>
        <end position="154"/>
    </location>
</feature>
<dbReference type="InterPro" id="IPR013083">
    <property type="entry name" value="Znf_RING/FYVE/PHD"/>
</dbReference>
<feature type="compositionally biased region" description="Low complexity" evidence="9">
    <location>
        <begin position="98"/>
        <end position="121"/>
    </location>
</feature>
<dbReference type="GO" id="GO:0000785">
    <property type="term" value="C:chromatin"/>
    <property type="evidence" value="ECO:0007669"/>
    <property type="project" value="TreeGrafter"/>
</dbReference>
<proteinExistence type="inferred from homology"/>
<dbReference type="AlphaFoldDB" id="A0A8H3AH37"/>
<sequence length="723" mass="80143">MAATGSEWSDFQEVRESVRHMTVERLKTIFSHLDEELGRKLSKQGNKGALIDRLQKFLDEIRTQRLEESYSVTKNIIRSVRTYGHYQPTNGYRPPAPTGTYPSTHTTYHPYPSLSSNSLPSRPTYNPYSNHGASTGAPAPNGTNGVSNGAQNNSRQIRFKPSPFYRIDQPLNPLVICQENKDGSERRSQHFTFTLTQDQSEKLQTNKYQVRLYCTSSTHYAPNSFTNAPVPIEFPPTCEIRVNNRNINASVRGLKKKPGTAPPPNLTPFMSTTNGTLSKVELIYVNNVTPFAPKKFYMLAQLVEVTTVQEIVGKLKAGKQRSKDDVLNSMRKAAQIDADIEAGPQKMSLKCPASYIRINTPCRSSTCVHPQCFDAENWFSMMEQTTTWACPVCDKTLNTEELIVDMYFDDILKCTPDMVEDVIVEANGEWHTEDDKYGSPAWVATATSRPRPVEREKKVKAEPDTRSLMDSSAEIIKPKTEEYLVLDSDDEDDVPLAKASIRSIPPPSATSSRQQAQIQAAVIDLTLSSDDEGDDPPPPQPSAASSPSQPVPPAQTAESAGGSFKRKERSPISQSQDVSWKRHRVEHPANGFTGASSEERRIPAQEPPNTNRPLSTSSHNGYTSYSHSSPPVAPTRPSEYSPPYGYNQQLNGHRPLPHPYGHSYNGGYMNGANRYTGYAQSAPYSGEASHLPFTANGRPPTLPRPTGPGAQNSNNNRGGDMWF</sequence>
<reference evidence="12" key="1">
    <citation type="submission" date="2021-01" db="EMBL/GenBank/DDBJ databases">
        <authorList>
            <person name="Kaushik A."/>
        </authorList>
    </citation>
    <scope>NUCLEOTIDE SEQUENCE</scope>
    <source>
        <strain evidence="12">AG1-1C</strain>
    </source>
</reference>
<dbReference type="Proteomes" id="UP000663846">
    <property type="component" value="Unassembled WGS sequence"/>
</dbReference>
<evidence type="ECO:0000256" key="8">
    <source>
        <dbReference type="PROSITE-ProRule" id="PRU00452"/>
    </source>
</evidence>
<dbReference type="CDD" id="cd16650">
    <property type="entry name" value="SP-RING_PIAS-like"/>
    <property type="match status" value="1"/>
</dbReference>
<keyword evidence="6" id="KW-0833">Ubl conjugation pathway</keyword>